<protein>
    <submittedName>
        <fullName evidence="2">Uncharacterized protein</fullName>
    </submittedName>
</protein>
<accession>A0ABP7AUZ2</accession>
<feature type="region of interest" description="Disordered" evidence="1">
    <location>
        <begin position="39"/>
        <end position="73"/>
    </location>
</feature>
<proteinExistence type="predicted"/>
<name>A0ABP7AUZ2_9ACTN</name>
<evidence type="ECO:0000313" key="3">
    <source>
        <dbReference type="Proteomes" id="UP001501490"/>
    </source>
</evidence>
<organism evidence="2 3">
    <name type="scientific">Microlunatus ginsengisoli</name>
    <dbReference type="NCBI Taxonomy" id="363863"/>
    <lineage>
        <taxon>Bacteria</taxon>
        <taxon>Bacillati</taxon>
        <taxon>Actinomycetota</taxon>
        <taxon>Actinomycetes</taxon>
        <taxon>Propionibacteriales</taxon>
        <taxon>Propionibacteriaceae</taxon>
        <taxon>Microlunatus</taxon>
    </lineage>
</organism>
<reference evidence="3" key="1">
    <citation type="journal article" date="2019" name="Int. J. Syst. Evol. Microbiol.">
        <title>The Global Catalogue of Microorganisms (GCM) 10K type strain sequencing project: providing services to taxonomists for standard genome sequencing and annotation.</title>
        <authorList>
            <consortium name="The Broad Institute Genomics Platform"/>
            <consortium name="The Broad Institute Genome Sequencing Center for Infectious Disease"/>
            <person name="Wu L."/>
            <person name="Ma J."/>
        </authorList>
    </citation>
    <scope>NUCLEOTIDE SEQUENCE [LARGE SCALE GENOMIC DNA]</scope>
    <source>
        <strain evidence="3">JCM 16929</strain>
    </source>
</reference>
<evidence type="ECO:0000256" key="1">
    <source>
        <dbReference type="SAM" id="MobiDB-lite"/>
    </source>
</evidence>
<comment type="caution">
    <text evidence="2">The sequence shown here is derived from an EMBL/GenBank/DDBJ whole genome shotgun (WGS) entry which is preliminary data.</text>
</comment>
<sequence length="73" mass="7102">MARGTRGAFRFFAAAALGSPALGTDDVAADALAALPAADAGPAERPRAPDLPAWPGLAAGSFGTDPAADVRPG</sequence>
<keyword evidence="3" id="KW-1185">Reference proteome</keyword>
<dbReference type="EMBL" id="BAABAB010000050">
    <property type="protein sequence ID" value="GAA3640225.1"/>
    <property type="molecule type" value="Genomic_DNA"/>
</dbReference>
<evidence type="ECO:0000313" key="2">
    <source>
        <dbReference type="EMBL" id="GAA3640225.1"/>
    </source>
</evidence>
<dbReference type="Proteomes" id="UP001501490">
    <property type="component" value="Unassembled WGS sequence"/>
</dbReference>
<gene>
    <name evidence="2" type="ORF">GCM10022236_48550</name>
</gene>